<evidence type="ECO:0000256" key="5">
    <source>
        <dbReference type="ARBA" id="ARBA00023136"/>
    </source>
</evidence>
<evidence type="ECO:0000313" key="7">
    <source>
        <dbReference type="EMBL" id="CAB0037632.1"/>
    </source>
</evidence>
<dbReference type="InterPro" id="IPR018499">
    <property type="entry name" value="Tetraspanin/Peripherin"/>
</dbReference>
<evidence type="ECO:0000256" key="6">
    <source>
        <dbReference type="SAM" id="Phobius"/>
    </source>
</evidence>
<dbReference type="InterPro" id="IPR018503">
    <property type="entry name" value="Tetraspanin_CS"/>
</dbReference>
<organism evidence="7 8">
    <name type="scientific">Trichogramma brassicae</name>
    <dbReference type="NCBI Taxonomy" id="86971"/>
    <lineage>
        <taxon>Eukaryota</taxon>
        <taxon>Metazoa</taxon>
        <taxon>Ecdysozoa</taxon>
        <taxon>Arthropoda</taxon>
        <taxon>Hexapoda</taxon>
        <taxon>Insecta</taxon>
        <taxon>Pterygota</taxon>
        <taxon>Neoptera</taxon>
        <taxon>Endopterygota</taxon>
        <taxon>Hymenoptera</taxon>
        <taxon>Apocrita</taxon>
        <taxon>Proctotrupomorpha</taxon>
        <taxon>Chalcidoidea</taxon>
        <taxon>Trichogrammatidae</taxon>
        <taxon>Trichogramma</taxon>
    </lineage>
</organism>
<feature type="transmembrane region" description="Helical" evidence="6">
    <location>
        <begin position="40"/>
        <end position="62"/>
    </location>
</feature>
<dbReference type="PANTHER" id="PTHR19282">
    <property type="entry name" value="TETRASPANIN"/>
    <property type="match status" value="1"/>
</dbReference>
<feature type="transmembrane region" description="Helical" evidence="6">
    <location>
        <begin position="192"/>
        <end position="214"/>
    </location>
</feature>
<accession>A0A6H5IJC4</accession>
<dbReference type="SUPFAM" id="SSF48652">
    <property type="entry name" value="Tetraspanin"/>
    <property type="match status" value="1"/>
</dbReference>
<keyword evidence="5 6" id="KW-0472">Membrane</keyword>
<dbReference type="AlphaFoldDB" id="A0A6H5IJC4"/>
<name>A0A6H5IJC4_9HYME</name>
<proteinExistence type="inferred from homology"/>
<dbReference type="EMBL" id="CADCXV010000863">
    <property type="protein sequence ID" value="CAB0037632.1"/>
    <property type="molecule type" value="Genomic_DNA"/>
</dbReference>
<keyword evidence="8" id="KW-1185">Reference proteome</keyword>
<evidence type="ECO:0000256" key="2">
    <source>
        <dbReference type="ARBA" id="ARBA00006840"/>
    </source>
</evidence>
<feature type="transmembrane region" description="Helical" evidence="6">
    <location>
        <begin position="7"/>
        <end position="25"/>
    </location>
</feature>
<evidence type="ECO:0000313" key="8">
    <source>
        <dbReference type="Proteomes" id="UP000479190"/>
    </source>
</evidence>
<sequence>MPCIKYLIITGLLIVLIGSTIYRIYDDYASVMDPVFSSPGTMLIVVGAIIFVIAFLGCCGALKESTCMVLTFAALLTTTLVVEVSAGITAFVLKDRVTAVVSQNLNQTIHMYTYDEKARISIDLIQEQLRCCGFDGYNDWEEILHNTNSSAKVPQSCCSIRRHAGRTTYTPCSRIHARGCAKSMELVVKNSAYYLTTGAVVLALLQLGGILFAIKLGNMIRKRKTEREQRRWQMRESLLRGYQPIGKSDLIRTHPIIYMTASNTTRD</sequence>
<keyword evidence="4 6" id="KW-1133">Transmembrane helix</keyword>
<dbReference type="PANTHER" id="PTHR19282:SF28">
    <property type="entry name" value="TETRASPANIN"/>
    <property type="match status" value="1"/>
</dbReference>
<comment type="subcellular location">
    <subcellularLocation>
        <location evidence="1">Membrane</location>
        <topology evidence="1">Multi-pass membrane protein</topology>
    </subcellularLocation>
</comment>
<evidence type="ECO:0000256" key="4">
    <source>
        <dbReference type="ARBA" id="ARBA00022989"/>
    </source>
</evidence>
<dbReference type="PROSITE" id="PS00421">
    <property type="entry name" value="TM4_1"/>
    <property type="match status" value="1"/>
</dbReference>
<evidence type="ECO:0000256" key="3">
    <source>
        <dbReference type="ARBA" id="ARBA00022692"/>
    </source>
</evidence>
<gene>
    <name evidence="7" type="ORF">TBRA_LOCUS9453</name>
</gene>
<dbReference type="InterPro" id="IPR008952">
    <property type="entry name" value="Tetraspanin_EC2_sf"/>
</dbReference>
<dbReference type="Gene3D" id="1.10.1450.10">
    <property type="entry name" value="Tetraspanin"/>
    <property type="match status" value="1"/>
</dbReference>
<dbReference type="Proteomes" id="UP000479190">
    <property type="component" value="Unassembled WGS sequence"/>
</dbReference>
<evidence type="ECO:0000256" key="1">
    <source>
        <dbReference type="ARBA" id="ARBA00004141"/>
    </source>
</evidence>
<dbReference type="PRINTS" id="PR00259">
    <property type="entry name" value="TMFOUR"/>
</dbReference>
<feature type="transmembrane region" description="Helical" evidence="6">
    <location>
        <begin position="69"/>
        <end position="93"/>
    </location>
</feature>
<dbReference type="Pfam" id="PF00335">
    <property type="entry name" value="Tetraspanin"/>
    <property type="match status" value="1"/>
</dbReference>
<dbReference type="GO" id="GO:0005886">
    <property type="term" value="C:plasma membrane"/>
    <property type="evidence" value="ECO:0007669"/>
    <property type="project" value="TreeGrafter"/>
</dbReference>
<protein>
    <submittedName>
        <fullName evidence="7">Uncharacterized protein</fullName>
    </submittedName>
</protein>
<comment type="similarity">
    <text evidence="2">Belongs to the tetraspanin (TM4SF) family.</text>
</comment>
<dbReference type="OrthoDB" id="10051815at2759"/>
<reference evidence="7 8" key="1">
    <citation type="submission" date="2020-02" db="EMBL/GenBank/DDBJ databases">
        <authorList>
            <person name="Ferguson B K."/>
        </authorList>
    </citation>
    <scope>NUCLEOTIDE SEQUENCE [LARGE SCALE GENOMIC DNA]</scope>
</reference>
<keyword evidence="3 6" id="KW-0812">Transmembrane</keyword>